<protein>
    <recommendedName>
        <fullName evidence="8">CAP-Gly domain-containing protein</fullName>
    </recommendedName>
</protein>
<feature type="compositionally biased region" description="Pro residues" evidence="7">
    <location>
        <begin position="86"/>
        <end position="100"/>
    </location>
</feature>
<evidence type="ECO:0000256" key="7">
    <source>
        <dbReference type="SAM" id="MobiDB-lite"/>
    </source>
</evidence>
<dbReference type="STRING" id="4846.A0A367JYC8"/>
<keyword evidence="5" id="KW-0206">Cytoskeleton</keyword>
<evidence type="ECO:0000259" key="8">
    <source>
        <dbReference type="PROSITE" id="PS50245"/>
    </source>
</evidence>
<dbReference type="PROSITE" id="PS50245">
    <property type="entry name" value="CAP_GLY_2"/>
    <property type="match status" value="1"/>
</dbReference>
<evidence type="ECO:0000256" key="4">
    <source>
        <dbReference type="ARBA" id="ARBA00023054"/>
    </source>
</evidence>
<evidence type="ECO:0000256" key="1">
    <source>
        <dbReference type="ARBA" id="ARBA00004245"/>
    </source>
</evidence>
<dbReference type="Gene3D" id="2.30.30.190">
    <property type="entry name" value="CAP Gly-rich-like domain"/>
    <property type="match status" value="1"/>
</dbReference>
<feature type="compositionally biased region" description="Low complexity" evidence="7">
    <location>
        <begin position="202"/>
        <end position="251"/>
    </location>
</feature>
<dbReference type="GO" id="GO:0008270">
    <property type="term" value="F:zinc ion binding"/>
    <property type="evidence" value="ECO:0007669"/>
    <property type="project" value="InterPro"/>
</dbReference>
<feature type="domain" description="CAP-Gly" evidence="8">
    <location>
        <begin position="39"/>
        <end position="67"/>
    </location>
</feature>
<dbReference type="InterPro" id="IPR036875">
    <property type="entry name" value="Znf_CCHC_sf"/>
</dbReference>
<comment type="caution">
    <text evidence="9">The sequence shown here is derived from an EMBL/GenBank/DDBJ whole genome shotgun (WGS) entry which is preliminary data.</text>
</comment>
<accession>A0A367JYC8</accession>
<dbReference type="Pfam" id="PF01302">
    <property type="entry name" value="CAP_GLY"/>
    <property type="match status" value="1"/>
</dbReference>
<dbReference type="InterPro" id="IPR032108">
    <property type="entry name" value="CLIP1_ZNF"/>
</dbReference>
<dbReference type="InterPro" id="IPR000938">
    <property type="entry name" value="CAP-Gly_domain"/>
</dbReference>
<dbReference type="SUPFAM" id="SSF57756">
    <property type="entry name" value="Retrovirus zinc finger-like domains"/>
    <property type="match status" value="1"/>
</dbReference>
<feature type="compositionally biased region" description="Low complexity" evidence="7">
    <location>
        <begin position="156"/>
        <end position="182"/>
    </location>
</feature>
<name>A0A367JYC8_RHIST</name>
<dbReference type="SMART" id="SM01052">
    <property type="entry name" value="CAP_GLY"/>
    <property type="match status" value="1"/>
</dbReference>
<keyword evidence="2" id="KW-0963">Cytoplasm</keyword>
<evidence type="ECO:0000313" key="10">
    <source>
        <dbReference type="Proteomes" id="UP000253551"/>
    </source>
</evidence>
<dbReference type="Proteomes" id="UP000253551">
    <property type="component" value="Unassembled WGS sequence"/>
</dbReference>
<dbReference type="EMBL" id="PJQM01002531">
    <property type="protein sequence ID" value="RCH94651.1"/>
    <property type="molecule type" value="Genomic_DNA"/>
</dbReference>
<dbReference type="Pfam" id="PF16641">
    <property type="entry name" value="CLIP1_ZNF"/>
    <property type="match status" value="2"/>
</dbReference>
<evidence type="ECO:0000256" key="5">
    <source>
        <dbReference type="ARBA" id="ARBA00023212"/>
    </source>
</evidence>
<feature type="compositionally biased region" description="Polar residues" evidence="7">
    <location>
        <begin position="183"/>
        <end position="201"/>
    </location>
</feature>
<evidence type="ECO:0000313" key="9">
    <source>
        <dbReference type="EMBL" id="RCH94651.1"/>
    </source>
</evidence>
<dbReference type="GO" id="GO:0005874">
    <property type="term" value="C:microtubule"/>
    <property type="evidence" value="ECO:0007669"/>
    <property type="project" value="UniProtKB-KW"/>
</dbReference>
<dbReference type="OrthoDB" id="2130750at2759"/>
<feature type="compositionally biased region" description="Polar residues" evidence="7">
    <location>
        <begin position="131"/>
        <end position="146"/>
    </location>
</feature>
<organism evidence="9 10">
    <name type="scientific">Rhizopus stolonifer</name>
    <name type="common">Rhizopus nigricans</name>
    <dbReference type="NCBI Taxonomy" id="4846"/>
    <lineage>
        <taxon>Eukaryota</taxon>
        <taxon>Fungi</taxon>
        <taxon>Fungi incertae sedis</taxon>
        <taxon>Mucoromycota</taxon>
        <taxon>Mucoromycotina</taxon>
        <taxon>Mucoromycetes</taxon>
        <taxon>Mucorales</taxon>
        <taxon>Mucorineae</taxon>
        <taxon>Rhizopodaceae</taxon>
        <taxon>Rhizopus</taxon>
    </lineage>
</organism>
<feature type="region of interest" description="Disordered" evidence="7">
    <location>
        <begin position="86"/>
        <end position="274"/>
    </location>
</feature>
<dbReference type="InterPro" id="IPR036859">
    <property type="entry name" value="CAP-Gly_dom_sf"/>
</dbReference>
<dbReference type="AlphaFoldDB" id="A0A367JYC8"/>
<keyword evidence="4 6" id="KW-0175">Coiled coil</keyword>
<evidence type="ECO:0000256" key="2">
    <source>
        <dbReference type="ARBA" id="ARBA00022490"/>
    </source>
</evidence>
<sequence length="763" mass="86497">MSRALKFPSTLSSSEDDAIGQRVILPTLNNAVGTLRYVGPIDSKQGTWAGIELDDVSQGKNDGSVQGCTSTSGIFIASNKFTILPPPPPIATPSPPPPIVTPSVSTKRPTKKSTLKKLTTPSKVIAPGSLRNPSHASSPSPTNKRSIQPPGIKRVTQTPSSSLKSSQTPSSSLKPTRSPSSSFNQTPSLSLKPSQTPSSTFKPSQTPSLKPSQTPSKPSQTPSKSSQTPSKSSQTPSKSSQTPSKPSQTPSLNQSISSQSTPRNIQHSSVQTTETVDSHLLYDMLEKAQRERDALLKQMENKETAWERLLSTKESLRLQVEEGELQCKRLTHELQLVEDERERLKADLEIREVSIAKNLRDDEKQNQDQRRRERLEVLVRDLQEELAKQQEVQTQREREYAGTLEQMRKEMTSNEAMTASLEKECEDMRRTGIEAVHAVETSMVQLKQEHEMVLKQKEEQIKHLNYVVADLKHKQSTLFDDDELDIEERLKELNSNYQGDQRHRLEEQLELTMKELDNERNGIKGLLHDIEQLKLELSQSRQRALSVEQKFQILQADFDKELQDKRRLIEDSDHAFEAQAKAEEECEEIRLSQMALEKQHNELLESNKQLEHEHNKLMDEMLALESQEEAITNVGGNAVLQEKMKRLEGENKTQRESLSVKDEQIRKLTKDVNQLESLVENKVFGDSELEEQLELEKKKVIALERELNQLKYNIANKREVYCELCDKHGHDAANCDSRKLYCENCDEYGDHSTQECPNQDETF</sequence>
<proteinExistence type="predicted"/>
<comment type="subcellular location">
    <subcellularLocation>
        <location evidence="1">Cytoplasm</location>
        <location evidence="1">Cytoskeleton</location>
    </subcellularLocation>
</comment>
<dbReference type="GO" id="GO:0003676">
    <property type="term" value="F:nucleic acid binding"/>
    <property type="evidence" value="ECO:0007669"/>
    <property type="project" value="InterPro"/>
</dbReference>
<reference evidence="9 10" key="1">
    <citation type="journal article" date="2018" name="G3 (Bethesda)">
        <title>Phylogenetic and Phylogenomic Definition of Rhizopus Species.</title>
        <authorList>
            <person name="Gryganskyi A.P."/>
            <person name="Golan J."/>
            <person name="Dolatabadi S."/>
            <person name="Mondo S."/>
            <person name="Robb S."/>
            <person name="Idnurm A."/>
            <person name="Muszewska A."/>
            <person name="Steczkiewicz K."/>
            <person name="Masonjones S."/>
            <person name="Liao H.L."/>
            <person name="Gajdeczka M.T."/>
            <person name="Anike F."/>
            <person name="Vuek A."/>
            <person name="Anishchenko I.M."/>
            <person name="Voigt K."/>
            <person name="de Hoog G.S."/>
            <person name="Smith M.E."/>
            <person name="Heitman J."/>
            <person name="Vilgalys R."/>
            <person name="Stajich J.E."/>
        </authorList>
    </citation>
    <scope>NUCLEOTIDE SEQUENCE [LARGE SCALE GENOMIC DNA]</scope>
    <source>
        <strain evidence="9 10">LSU 92-RS-03</strain>
    </source>
</reference>
<keyword evidence="10" id="KW-1185">Reference proteome</keyword>
<dbReference type="SUPFAM" id="SSF74924">
    <property type="entry name" value="Cap-Gly domain"/>
    <property type="match status" value="1"/>
</dbReference>
<feature type="compositionally biased region" description="Polar residues" evidence="7">
    <location>
        <begin position="252"/>
        <end position="274"/>
    </location>
</feature>
<feature type="coiled-coil region" evidence="6">
    <location>
        <begin position="579"/>
        <end position="720"/>
    </location>
</feature>
<evidence type="ECO:0000256" key="6">
    <source>
        <dbReference type="SAM" id="Coils"/>
    </source>
</evidence>
<feature type="coiled-coil region" evidence="6">
    <location>
        <begin position="285"/>
        <end position="424"/>
    </location>
</feature>
<evidence type="ECO:0000256" key="3">
    <source>
        <dbReference type="ARBA" id="ARBA00022701"/>
    </source>
</evidence>
<keyword evidence="3" id="KW-0493">Microtubule</keyword>
<gene>
    <name evidence="9" type="ORF">CU098_004539</name>
</gene>
<feature type="coiled-coil region" evidence="6">
    <location>
        <begin position="502"/>
        <end position="550"/>
    </location>
</feature>